<dbReference type="Gene3D" id="3.40.50.620">
    <property type="entry name" value="HUPs"/>
    <property type="match status" value="1"/>
</dbReference>
<comment type="subcellular location">
    <subcellularLocation>
        <location evidence="2">Cytoplasm</location>
    </subcellularLocation>
</comment>
<evidence type="ECO:0000313" key="5">
    <source>
        <dbReference type="Proteomes" id="UP000185544"/>
    </source>
</evidence>
<keyword evidence="5" id="KW-1185">Reference proteome</keyword>
<dbReference type="InterPro" id="IPR006015">
    <property type="entry name" value="Universal_stress_UspA"/>
</dbReference>
<evidence type="ECO:0000256" key="1">
    <source>
        <dbReference type="ARBA" id="ARBA00008791"/>
    </source>
</evidence>
<dbReference type="KEGG" id="pabo:BCY86_05640"/>
<accession>A0A1L6MXK8</accession>
<dbReference type="PANTHER" id="PTHR46268:SF6">
    <property type="entry name" value="UNIVERSAL STRESS PROTEIN UP12"/>
    <property type="match status" value="1"/>
</dbReference>
<sequence>MFPLKTILVATDFSEISDRALTYAAELAEKFNARIVLLHAYEIPVFSFPDGAVVATVDIISKLTNSANNALQKSAQQIAQKGIAIEALLREGPPAEEVNRAVAEVEADLIVIGTHGRRGIARALLGSVAEKIIHISSRPVLVIHEAKQTPKTHLTPSTKI</sequence>
<dbReference type="SUPFAM" id="SSF52402">
    <property type="entry name" value="Adenine nucleotide alpha hydrolases-like"/>
    <property type="match status" value="1"/>
</dbReference>
<dbReference type="CDD" id="cd00293">
    <property type="entry name" value="USP-like"/>
    <property type="match status" value="1"/>
</dbReference>
<dbReference type="AlphaFoldDB" id="A0A1L6MXK8"/>
<dbReference type="PRINTS" id="PR01438">
    <property type="entry name" value="UNVRSLSTRESS"/>
</dbReference>
<evidence type="ECO:0000256" key="2">
    <source>
        <dbReference type="PIRNR" id="PIRNR006276"/>
    </source>
</evidence>
<evidence type="ECO:0000313" key="4">
    <source>
        <dbReference type="EMBL" id="APS00219.1"/>
    </source>
</evidence>
<protein>
    <recommendedName>
        <fullName evidence="2">Universal stress protein</fullName>
    </recommendedName>
</protein>
<dbReference type="PANTHER" id="PTHR46268">
    <property type="entry name" value="STRESS RESPONSE PROTEIN NHAX"/>
    <property type="match status" value="1"/>
</dbReference>
<comment type="similarity">
    <text evidence="1 2">Belongs to the universal stress protein A family.</text>
</comment>
<evidence type="ECO:0000259" key="3">
    <source>
        <dbReference type="Pfam" id="PF00582"/>
    </source>
</evidence>
<dbReference type="InterPro" id="IPR014729">
    <property type="entry name" value="Rossmann-like_a/b/a_fold"/>
</dbReference>
<feature type="domain" description="UspA" evidence="3">
    <location>
        <begin position="5"/>
        <end position="144"/>
    </location>
</feature>
<name>A0A1L6MXK8_9BACT</name>
<dbReference type="EMBL" id="CP016908">
    <property type="protein sequence ID" value="APS00219.1"/>
    <property type="molecule type" value="Genomic_DNA"/>
</dbReference>
<reference evidence="4 5" key="1">
    <citation type="submission" date="2016-08" db="EMBL/GenBank/DDBJ databases">
        <title>Identification and validation of antigenic proteins from Pajaroellobacter abortibovis using de-novo genome sequence assembly and reverse vaccinology.</title>
        <authorList>
            <person name="Welly B.T."/>
            <person name="Miller M.R."/>
            <person name="Stott J.L."/>
            <person name="Blanchard M.T."/>
            <person name="Islas-Trejo A.D."/>
            <person name="O'Rourke S.M."/>
            <person name="Young A.E."/>
            <person name="Medrano J.F."/>
            <person name="Van Eenennaam A.L."/>
        </authorList>
    </citation>
    <scope>NUCLEOTIDE SEQUENCE [LARGE SCALE GENOMIC DNA]</scope>
    <source>
        <strain evidence="4 5">BTF92-0548A/99-0131</strain>
    </source>
</reference>
<organism evidence="4 5">
    <name type="scientific">Pajaroellobacter abortibovis</name>
    <dbReference type="NCBI Taxonomy" id="1882918"/>
    <lineage>
        <taxon>Bacteria</taxon>
        <taxon>Pseudomonadati</taxon>
        <taxon>Myxococcota</taxon>
        <taxon>Polyangia</taxon>
        <taxon>Polyangiales</taxon>
        <taxon>Polyangiaceae</taxon>
    </lineage>
</organism>
<keyword evidence="2" id="KW-0963">Cytoplasm</keyword>
<dbReference type="OrthoDB" id="9788959at2"/>
<dbReference type="Pfam" id="PF00582">
    <property type="entry name" value="Usp"/>
    <property type="match status" value="1"/>
</dbReference>
<dbReference type="GO" id="GO:0005737">
    <property type="term" value="C:cytoplasm"/>
    <property type="evidence" value="ECO:0007669"/>
    <property type="project" value="UniProtKB-SubCell"/>
</dbReference>
<dbReference type="PIRSF" id="PIRSF006276">
    <property type="entry name" value="UspA"/>
    <property type="match status" value="1"/>
</dbReference>
<dbReference type="STRING" id="1882918.BCY86_05640"/>
<dbReference type="RefSeq" id="WP_075276883.1">
    <property type="nucleotide sequence ID" value="NZ_CP016908.1"/>
</dbReference>
<dbReference type="InterPro" id="IPR006016">
    <property type="entry name" value="UspA"/>
</dbReference>
<proteinExistence type="inferred from homology"/>
<gene>
    <name evidence="4" type="ORF">BCY86_05640</name>
</gene>
<dbReference type="Proteomes" id="UP000185544">
    <property type="component" value="Chromosome"/>
</dbReference>